<name>A0A4V6NR34_9RHOB</name>
<accession>A0A4V6NR34</accession>
<dbReference type="RefSeq" id="WP_132460129.1">
    <property type="nucleotide sequence ID" value="NZ_SLXP01000001.1"/>
</dbReference>
<protein>
    <submittedName>
        <fullName evidence="2">Uncharacterized protein</fullName>
    </submittedName>
</protein>
<comment type="caution">
    <text evidence="2">The sequence shown here is derived from an EMBL/GenBank/DDBJ whole genome shotgun (WGS) entry which is preliminary data.</text>
</comment>
<keyword evidence="1" id="KW-0175">Coiled coil</keyword>
<evidence type="ECO:0000256" key="1">
    <source>
        <dbReference type="SAM" id="Coils"/>
    </source>
</evidence>
<reference evidence="2 3" key="1">
    <citation type="submission" date="2019-03" db="EMBL/GenBank/DDBJ databases">
        <title>Genomic Encyclopedia of Type Strains, Phase IV (KMG-IV): sequencing the most valuable type-strain genomes for metagenomic binning, comparative biology and taxonomic classification.</title>
        <authorList>
            <person name="Goeker M."/>
        </authorList>
    </citation>
    <scope>NUCLEOTIDE SEQUENCE [LARGE SCALE GENOMIC DNA]</scope>
    <source>
        <strain evidence="2 3">DSM 18063</strain>
    </source>
</reference>
<organism evidence="2 3">
    <name type="scientific">Rhodovulum marinum</name>
    <dbReference type="NCBI Taxonomy" id="320662"/>
    <lineage>
        <taxon>Bacteria</taxon>
        <taxon>Pseudomonadati</taxon>
        <taxon>Pseudomonadota</taxon>
        <taxon>Alphaproteobacteria</taxon>
        <taxon>Rhodobacterales</taxon>
        <taxon>Paracoccaceae</taxon>
        <taxon>Rhodovulum</taxon>
    </lineage>
</organism>
<evidence type="ECO:0000313" key="3">
    <source>
        <dbReference type="Proteomes" id="UP000294835"/>
    </source>
</evidence>
<dbReference type="Proteomes" id="UP000294835">
    <property type="component" value="Unassembled WGS sequence"/>
</dbReference>
<evidence type="ECO:0000313" key="2">
    <source>
        <dbReference type="EMBL" id="TCP43966.1"/>
    </source>
</evidence>
<proteinExistence type="predicted"/>
<dbReference type="OrthoDB" id="7870186at2"/>
<gene>
    <name evidence="2" type="ORF">EV662_10151</name>
</gene>
<dbReference type="EMBL" id="SLXP01000001">
    <property type="protein sequence ID" value="TCP43966.1"/>
    <property type="molecule type" value="Genomic_DNA"/>
</dbReference>
<feature type="coiled-coil region" evidence="1">
    <location>
        <begin position="25"/>
        <end position="57"/>
    </location>
</feature>
<dbReference type="AlphaFoldDB" id="A0A4V6NR34"/>
<sequence>MSAPDRSAPVAEIAAMIEAAIESSVEDALAESARAQAEALRALENDHERNVDRATEAAFERGRRDMLDEIARADAATFRALDPLVGSRPERLRIDVSAHGDRGCGAVFVPHPAEAELFAEIAEELYRARAKFPGENVTFAALVEEVGELATSLFSEDRARVRAEAVQVAVMALRVVLDGDHTFDAWRAGRDLDPLVESSSPGPGPLMTAESLFAVAEEVGDAAAPARPGWVSIERLVDAARALYSGRGEA</sequence>
<keyword evidence="3" id="KW-1185">Reference proteome</keyword>